<keyword evidence="3" id="KW-1185">Reference proteome</keyword>
<accession>A0A4V4HFE5</accession>
<organism evidence="2 3">
    <name type="scientific">Dendrothele bispora (strain CBS 962.96)</name>
    <dbReference type="NCBI Taxonomy" id="1314807"/>
    <lineage>
        <taxon>Eukaryota</taxon>
        <taxon>Fungi</taxon>
        <taxon>Dikarya</taxon>
        <taxon>Basidiomycota</taxon>
        <taxon>Agaricomycotina</taxon>
        <taxon>Agaricomycetes</taxon>
        <taxon>Agaricomycetidae</taxon>
        <taxon>Agaricales</taxon>
        <taxon>Agaricales incertae sedis</taxon>
        <taxon>Dendrothele</taxon>
    </lineage>
</organism>
<feature type="compositionally biased region" description="Basic residues" evidence="1">
    <location>
        <begin position="1"/>
        <end position="11"/>
    </location>
</feature>
<dbReference type="OrthoDB" id="3067692at2759"/>
<dbReference type="AlphaFoldDB" id="A0A4V4HFE5"/>
<evidence type="ECO:0000313" key="3">
    <source>
        <dbReference type="Proteomes" id="UP000297245"/>
    </source>
</evidence>
<sequence>MARKKTKRSSQARKSTGGTAPRMSLGSIGTGAQSGNKKRKLDTALDTESTQGNTNSTFDNGTGVEDEERLDYETHFAKLPVDAQPLKLESLAMVQLLIAGASQDLEIPYRTAVLCASAYVSGVVSVSDVLEHRLQSPWKEDLNLPSCPQPLLASTINFNLATEEGMTQYTQEMENLHQAVDSMGIERIVFCVVTHSDPVTGDLHFAPNGEGAERLEVVMGSLFSPESEDWLREKETYLFNLVCGSKLITANGYKHLQTYVTSKVFGNIFMFPTVHLQPHELTSFITNLLEHVLFRHQPVEPMIPIILKELAGLGVHTRILHLSLQSNSQDEQHCHAVRYVWTHRGRRPWGLDTPSYCNLCNSIKSFRGIERINNPDDSFSIQFKCHGPSCTKSVTIPLTAAESGLTQGPRDPYGKWQCHDFQWDQRLLERF</sequence>
<gene>
    <name evidence="2" type="ORF">K435DRAFT_860329</name>
</gene>
<protein>
    <submittedName>
        <fullName evidence="2">Uncharacterized protein</fullName>
    </submittedName>
</protein>
<feature type="region of interest" description="Disordered" evidence="1">
    <location>
        <begin position="1"/>
        <end position="63"/>
    </location>
</feature>
<name>A0A4V4HFE5_DENBC</name>
<proteinExistence type="predicted"/>
<evidence type="ECO:0000256" key="1">
    <source>
        <dbReference type="SAM" id="MobiDB-lite"/>
    </source>
</evidence>
<feature type="compositionally biased region" description="Polar residues" evidence="1">
    <location>
        <begin position="46"/>
        <end position="60"/>
    </location>
</feature>
<evidence type="ECO:0000313" key="2">
    <source>
        <dbReference type="EMBL" id="THU94615.1"/>
    </source>
</evidence>
<reference evidence="2 3" key="1">
    <citation type="journal article" date="2019" name="Nat. Ecol. Evol.">
        <title>Megaphylogeny resolves global patterns of mushroom evolution.</title>
        <authorList>
            <person name="Varga T."/>
            <person name="Krizsan K."/>
            <person name="Foldi C."/>
            <person name="Dima B."/>
            <person name="Sanchez-Garcia M."/>
            <person name="Sanchez-Ramirez S."/>
            <person name="Szollosi G.J."/>
            <person name="Szarkandi J.G."/>
            <person name="Papp V."/>
            <person name="Albert L."/>
            <person name="Andreopoulos W."/>
            <person name="Angelini C."/>
            <person name="Antonin V."/>
            <person name="Barry K.W."/>
            <person name="Bougher N.L."/>
            <person name="Buchanan P."/>
            <person name="Buyck B."/>
            <person name="Bense V."/>
            <person name="Catcheside P."/>
            <person name="Chovatia M."/>
            <person name="Cooper J."/>
            <person name="Damon W."/>
            <person name="Desjardin D."/>
            <person name="Finy P."/>
            <person name="Geml J."/>
            <person name="Haridas S."/>
            <person name="Hughes K."/>
            <person name="Justo A."/>
            <person name="Karasinski D."/>
            <person name="Kautmanova I."/>
            <person name="Kiss B."/>
            <person name="Kocsube S."/>
            <person name="Kotiranta H."/>
            <person name="LaButti K.M."/>
            <person name="Lechner B.E."/>
            <person name="Liimatainen K."/>
            <person name="Lipzen A."/>
            <person name="Lukacs Z."/>
            <person name="Mihaltcheva S."/>
            <person name="Morgado L.N."/>
            <person name="Niskanen T."/>
            <person name="Noordeloos M.E."/>
            <person name="Ohm R.A."/>
            <person name="Ortiz-Santana B."/>
            <person name="Ovrebo C."/>
            <person name="Racz N."/>
            <person name="Riley R."/>
            <person name="Savchenko A."/>
            <person name="Shiryaev A."/>
            <person name="Soop K."/>
            <person name="Spirin V."/>
            <person name="Szebenyi C."/>
            <person name="Tomsovsky M."/>
            <person name="Tulloss R.E."/>
            <person name="Uehling J."/>
            <person name="Grigoriev I.V."/>
            <person name="Vagvolgyi C."/>
            <person name="Papp T."/>
            <person name="Martin F.M."/>
            <person name="Miettinen O."/>
            <person name="Hibbett D.S."/>
            <person name="Nagy L.G."/>
        </authorList>
    </citation>
    <scope>NUCLEOTIDE SEQUENCE [LARGE SCALE GENOMIC DNA]</scope>
    <source>
        <strain evidence="2 3">CBS 962.96</strain>
    </source>
</reference>
<dbReference type="Proteomes" id="UP000297245">
    <property type="component" value="Unassembled WGS sequence"/>
</dbReference>
<dbReference type="EMBL" id="ML179219">
    <property type="protein sequence ID" value="THU94615.1"/>
    <property type="molecule type" value="Genomic_DNA"/>
</dbReference>